<protein>
    <submittedName>
        <fullName evidence="1">Uncharacterized protein</fullName>
    </submittedName>
</protein>
<keyword evidence="2" id="KW-1185">Reference proteome</keyword>
<dbReference type="InterPro" id="IPR028043">
    <property type="entry name" value="PAAT-like"/>
</dbReference>
<reference evidence="1" key="2">
    <citation type="submission" date="2025-08" db="UniProtKB">
        <authorList>
            <consortium name="Ensembl"/>
        </authorList>
    </citation>
    <scope>IDENTIFICATION</scope>
    <source>
        <strain evidence="1">breed Abyssinian</strain>
    </source>
</reference>
<reference evidence="1 2" key="1">
    <citation type="submission" date="2021-02" db="EMBL/GenBank/DDBJ databases">
        <title>Safari Cat Assemblies.</title>
        <authorList>
            <person name="Bredemeyer K.R."/>
            <person name="Murphy W.J."/>
        </authorList>
    </citation>
    <scope>NUCLEOTIDE SEQUENCE [LARGE SCALE GENOMIC DNA]</scope>
</reference>
<name>A0ABI7W5S8_FELCA</name>
<accession>A0ABI7W5S8</accession>
<sequence>MRPLSANSSTSSPSKVQSKLDLQRVQTIVEFPGSRLSPGAQQLMNMIRFQRQNWIPIGKRHRPVLGNKGSKRMIDLQSSSTSGALHESPSTPFPFPFPFPFRTGLTSGTVTGDLNASIEKKCKIVPQNHPLLENDLKNAISSFLAKKASDNSDIPNSELLSFLRNLCSLVNHLRVGHSRQVAGRHR</sequence>
<dbReference type="Proteomes" id="UP000823872">
    <property type="component" value="Chromosome F1"/>
</dbReference>
<evidence type="ECO:0000313" key="1">
    <source>
        <dbReference type="Ensembl" id="ENSFCTP00005004597.1"/>
    </source>
</evidence>
<organism evidence="1 2">
    <name type="scientific">Felis catus</name>
    <name type="common">Cat</name>
    <name type="synonym">Felis silvestris catus</name>
    <dbReference type="NCBI Taxonomy" id="9685"/>
    <lineage>
        <taxon>Eukaryota</taxon>
        <taxon>Metazoa</taxon>
        <taxon>Chordata</taxon>
        <taxon>Craniata</taxon>
        <taxon>Vertebrata</taxon>
        <taxon>Euteleostomi</taxon>
        <taxon>Mammalia</taxon>
        <taxon>Eutheria</taxon>
        <taxon>Laurasiatheria</taxon>
        <taxon>Carnivora</taxon>
        <taxon>Feliformia</taxon>
        <taxon>Felidae</taxon>
        <taxon>Felinae</taxon>
        <taxon>Felis</taxon>
    </lineage>
</organism>
<dbReference type="PANTHER" id="PTHR14787:SF1">
    <property type="entry name" value="ATPASE PAAT"/>
    <property type="match status" value="1"/>
</dbReference>
<reference evidence="1" key="3">
    <citation type="submission" date="2025-09" db="UniProtKB">
        <authorList>
            <consortium name="Ensembl"/>
        </authorList>
    </citation>
    <scope>IDENTIFICATION</scope>
    <source>
        <strain evidence="1">breed Abyssinian</strain>
    </source>
</reference>
<dbReference type="GeneTree" id="ENSGT00390000017384"/>
<dbReference type="Ensembl" id="ENSFCTT00005007191.1">
    <property type="protein sequence ID" value="ENSFCTP00005004597.1"/>
    <property type="gene ID" value="ENSFCTG00005002677.1"/>
</dbReference>
<dbReference type="PANTHER" id="PTHR14787">
    <property type="entry name" value="C10ORF188 FAMILY MEMBER"/>
    <property type="match status" value="1"/>
</dbReference>
<proteinExistence type="predicted"/>
<evidence type="ECO:0000313" key="2">
    <source>
        <dbReference type="Proteomes" id="UP000823872"/>
    </source>
</evidence>